<organism evidence="1 2">
    <name type="scientific">Heterodera trifolii</name>
    <dbReference type="NCBI Taxonomy" id="157864"/>
    <lineage>
        <taxon>Eukaryota</taxon>
        <taxon>Metazoa</taxon>
        <taxon>Ecdysozoa</taxon>
        <taxon>Nematoda</taxon>
        <taxon>Chromadorea</taxon>
        <taxon>Rhabditida</taxon>
        <taxon>Tylenchina</taxon>
        <taxon>Tylenchomorpha</taxon>
        <taxon>Tylenchoidea</taxon>
        <taxon>Heteroderidae</taxon>
        <taxon>Heteroderinae</taxon>
        <taxon>Heterodera</taxon>
    </lineage>
</organism>
<name>A0ABD2KAE0_9BILA</name>
<evidence type="ECO:0000313" key="1">
    <source>
        <dbReference type="EMBL" id="KAL3099836.1"/>
    </source>
</evidence>
<comment type="caution">
    <text evidence="1">The sequence shown here is derived from an EMBL/GenBank/DDBJ whole genome shotgun (WGS) entry which is preliminary data.</text>
</comment>
<dbReference type="Proteomes" id="UP001620626">
    <property type="component" value="Unassembled WGS sequence"/>
</dbReference>
<dbReference type="AlphaFoldDB" id="A0ABD2KAE0"/>
<gene>
    <name evidence="1" type="ORF">niasHT_022254</name>
</gene>
<accession>A0ABD2KAE0</accession>
<evidence type="ECO:0000313" key="2">
    <source>
        <dbReference type="Proteomes" id="UP001620626"/>
    </source>
</evidence>
<keyword evidence="2" id="KW-1185">Reference proteome</keyword>
<sequence>MVESNIDILLTADDSKNIWHLNDWSPPFTGLAKTFSSLTKLPIVGFPGLVDDLAVFQRYADRLLFVPFTDFGQQLHDLENKCPTQTRSPTPIPIHILNMRQNAAAIITTWSQQN</sequence>
<reference evidence="1 2" key="1">
    <citation type="submission" date="2024-10" db="EMBL/GenBank/DDBJ databases">
        <authorList>
            <person name="Kim D."/>
        </authorList>
    </citation>
    <scope>NUCLEOTIDE SEQUENCE [LARGE SCALE GENOMIC DNA]</scope>
    <source>
        <strain evidence="1">BH-2024</strain>
    </source>
</reference>
<proteinExistence type="predicted"/>
<dbReference type="EMBL" id="JBICBT010000802">
    <property type="protein sequence ID" value="KAL3099836.1"/>
    <property type="molecule type" value="Genomic_DNA"/>
</dbReference>
<protein>
    <submittedName>
        <fullName evidence="1">Uncharacterized protein</fullName>
    </submittedName>
</protein>